<protein>
    <submittedName>
        <fullName evidence="2">Molybdopterin-dependent oxidoreductase</fullName>
    </submittedName>
</protein>
<dbReference type="PIRSF" id="PIRSF036389">
    <property type="entry name" value="IOR_B"/>
    <property type="match status" value="1"/>
</dbReference>
<sequence length="759" mass="80490">MRNVRTGRRRFLLGGLAAGTALVVGWGVAPPRQRLRATAAADVHHAGTVALNGWVAIAFDGTIDVVVPRSEMGQGVHTALPVLLAEELDAPLEAVRVVQAPIDKIFANLTVLRDTLPFHPDDAGNFQIGARWVAGKVARELGIMFTGGSTSVKDAWPTMRTAGAVARAMLLRAAAEQWNAKVETLATRDGMVLHPDGRRAPYGPLAQRAAALGGDIDANDVRLKAPAEFRLIGKPLPRRDAPSKVNGRAVFGIDVRPEGMLYAALRMAPVLGASVAGFDAGKVAAMPGVEQVVDVSSVLQPFSGAGAGVAVVAKGWWQAKQAALALPVQWTTSPHAALSSESVFAGFARTLDEDSGHAYFETGSQDAPELAGTRTVQAEYRAPFLAHATMEPQNCTAQVLNGKVKLWSPTQVPSIAVDVAAKVAGVARDDVTIEVTMLGGGFGRRLETDMVAQAVAVALQTRGRPVQLIWTREDDTAHDVYRPAALARYTARLDAGGQVRAWDSKLASGAIGHQYFPRNLGLPGVGPDKTTAEGEYDLQYAIANRRSRHVTVDSVVPIGYWRSVGHSHNAFFKESFADEVAHAAGQDPVAWRRALLKDHPRHLAVLDAALARAGTPVEGRAHGVAVHQSFGTVVAQVAEVSVEDKEIRVHRVVCAVDCGLVVNPNIVAQQVESSVVFGLSAALAGEITFRDGQPQQANFGDYPVLRMAQAPEVETIIVPSAEPPEGMGEPAVPPVAPAVANAVFKLTGQRLRSLPLRLA</sequence>
<proteinExistence type="predicted"/>
<dbReference type="PANTHER" id="PTHR47495">
    <property type="entry name" value="ALDEHYDE DEHYDROGENASE"/>
    <property type="match status" value="1"/>
</dbReference>
<name>A0ABT2C1U6_9BURK</name>
<dbReference type="InterPro" id="IPR052516">
    <property type="entry name" value="N-heterocyclic_Hydroxylase"/>
</dbReference>
<dbReference type="InterPro" id="IPR037165">
    <property type="entry name" value="AldOxase/xan_DH_Mopterin-bd_sf"/>
</dbReference>
<dbReference type="Proteomes" id="UP001165263">
    <property type="component" value="Unassembled WGS sequence"/>
</dbReference>
<comment type="caution">
    <text evidence="2">The sequence shown here is derived from an EMBL/GenBank/DDBJ whole genome shotgun (WGS) entry which is preliminary data.</text>
</comment>
<evidence type="ECO:0000313" key="2">
    <source>
        <dbReference type="EMBL" id="MCS0631362.1"/>
    </source>
</evidence>
<dbReference type="EMBL" id="JANUHC010000006">
    <property type="protein sequence ID" value="MCS0631362.1"/>
    <property type="molecule type" value="Genomic_DNA"/>
</dbReference>
<dbReference type="Pfam" id="PF20256">
    <property type="entry name" value="MoCoBD_2"/>
    <property type="match status" value="2"/>
</dbReference>
<dbReference type="Pfam" id="PF02738">
    <property type="entry name" value="MoCoBD_1"/>
    <property type="match status" value="1"/>
</dbReference>
<dbReference type="RefSeq" id="WP_259450428.1">
    <property type="nucleotide sequence ID" value="NZ_CP119520.1"/>
</dbReference>
<dbReference type="PROSITE" id="PS51318">
    <property type="entry name" value="TAT"/>
    <property type="match status" value="1"/>
</dbReference>
<keyword evidence="3" id="KW-1185">Reference proteome</keyword>
<dbReference type="Gene3D" id="3.90.1170.50">
    <property type="entry name" value="Aldehyde oxidase/xanthine dehydrogenase, a/b hammerhead"/>
    <property type="match status" value="1"/>
</dbReference>
<dbReference type="InterPro" id="IPR000674">
    <property type="entry name" value="Ald_Oxase/Xan_DH_a/b"/>
</dbReference>
<accession>A0ABT2C1U6</accession>
<dbReference type="InterPro" id="IPR006311">
    <property type="entry name" value="TAT_signal"/>
</dbReference>
<feature type="domain" description="Aldehyde oxidase/xanthine dehydrogenase a/b hammerhead" evidence="1">
    <location>
        <begin position="246"/>
        <end position="334"/>
    </location>
</feature>
<evidence type="ECO:0000313" key="3">
    <source>
        <dbReference type="Proteomes" id="UP001165263"/>
    </source>
</evidence>
<dbReference type="Gene3D" id="3.30.365.10">
    <property type="entry name" value="Aldehyde oxidase/xanthine dehydrogenase, molybdopterin binding domain"/>
    <property type="match status" value="4"/>
</dbReference>
<evidence type="ECO:0000259" key="1">
    <source>
        <dbReference type="SMART" id="SM01008"/>
    </source>
</evidence>
<gene>
    <name evidence="2" type="ORF">NX786_18705</name>
</gene>
<dbReference type="InterPro" id="IPR012368">
    <property type="entry name" value="OxRdtase_Mopterin-bd_su_IorB"/>
</dbReference>
<dbReference type="InterPro" id="IPR046867">
    <property type="entry name" value="AldOxase/xan_DH_MoCoBD2"/>
</dbReference>
<dbReference type="SUPFAM" id="SSF56003">
    <property type="entry name" value="Molybdenum cofactor-binding domain"/>
    <property type="match status" value="2"/>
</dbReference>
<organism evidence="2 3">
    <name type="scientific">Telluria mixta</name>
    <dbReference type="NCBI Taxonomy" id="34071"/>
    <lineage>
        <taxon>Bacteria</taxon>
        <taxon>Pseudomonadati</taxon>
        <taxon>Pseudomonadota</taxon>
        <taxon>Betaproteobacteria</taxon>
        <taxon>Burkholderiales</taxon>
        <taxon>Oxalobacteraceae</taxon>
        <taxon>Telluria group</taxon>
        <taxon>Telluria</taxon>
    </lineage>
</organism>
<dbReference type="SMART" id="SM01008">
    <property type="entry name" value="Ald_Xan_dh_C"/>
    <property type="match status" value="1"/>
</dbReference>
<dbReference type="InterPro" id="IPR008274">
    <property type="entry name" value="AldOxase/xan_DH_MoCoBD1"/>
</dbReference>
<dbReference type="PANTHER" id="PTHR47495:SF2">
    <property type="entry name" value="ALDEHYDE DEHYDROGENASE"/>
    <property type="match status" value="1"/>
</dbReference>
<reference evidence="2" key="1">
    <citation type="submission" date="2022-08" db="EMBL/GenBank/DDBJ databases">
        <title>Reclassification of Massilia species as members of the genera Telluria, Duganella, Pseudoduganella, Mokoshia gen. nov. and Zemynaea gen. nov. using orthogonal and non-orthogonal genome-based approaches.</title>
        <authorList>
            <person name="Bowman J.P."/>
        </authorList>
    </citation>
    <scope>NUCLEOTIDE SEQUENCE</scope>
    <source>
        <strain evidence="2">LMG 11547</strain>
    </source>
</reference>